<dbReference type="Proteomes" id="UP000472263">
    <property type="component" value="Chromosome 6"/>
</dbReference>
<feature type="transmembrane region" description="Helical" evidence="1">
    <location>
        <begin position="189"/>
        <end position="214"/>
    </location>
</feature>
<reference evidence="2" key="3">
    <citation type="submission" date="2025-09" db="UniProtKB">
        <authorList>
            <consortium name="Ensembl"/>
        </authorList>
    </citation>
    <scope>IDENTIFICATION</scope>
</reference>
<name>A0A667YZH2_9TELE</name>
<evidence type="ECO:0000313" key="3">
    <source>
        <dbReference type="Proteomes" id="UP000472263"/>
    </source>
</evidence>
<dbReference type="GeneTree" id="ENSGT00960000193050"/>
<evidence type="ECO:0000256" key="1">
    <source>
        <dbReference type="SAM" id="Phobius"/>
    </source>
</evidence>
<keyword evidence="1" id="KW-0472">Membrane</keyword>
<proteinExistence type="predicted"/>
<keyword evidence="1" id="KW-0812">Transmembrane</keyword>
<organism evidence="2 3">
    <name type="scientific">Myripristis murdjan</name>
    <name type="common">pinecone soldierfish</name>
    <dbReference type="NCBI Taxonomy" id="586833"/>
    <lineage>
        <taxon>Eukaryota</taxon>
        <taxon>Metazoa</taxon>
        <taxon>Chordata</taxon>
        <taxon>Craniata</taxon>
        <taxon>Vertebrata</taxon>
        <taxon>Euteleostomi</taxon>
        <taxon>Actinopterygii</taxon>
        <taxon>Neopterygii</taxon>
        <taxon>Teleostei</taxon>
        <taxon>Neoteleostei</taxon>
        <taxon>Acanthomorphata</taxon>
        <taxon>Holocentriformes</taxon>
        <taxon>Holocentridae</taxon>
        <taxon>Myripristis</taxon>
    </lineage>
</organism>
<dbReference type="Ensembl" id="ENSMMDT00005032511.1">
    <property type="protein sequence ID" value="ENSMMDP00005031793.1"/>
    <property type="gene ID" value="ENSMMDG00005014989.1"/>
</dbReference>
<keyword evidence="1" id="KW-1133">Transmembrane helix</keyword>
<accession>A0A667YZH2</accession>
<evidence type="ECO:0000313" key="2">
    <source>
        <dbReference type="Ensembl" id="ENSMMDP00005031793.1"/>
    </source>
</evidence>
<reference evidence="2" key="2">
    <citation type="submission" date="2025-08" db="UniProtKB">
        <authorList>
            <consortium name="Ensembl"/>
        </authorList>
    </citation>
    <scope>IDENTIFICATION</scope>
</reference>
<dbReference type="InterPro" id="IPR013320">
    <property type="entry name" value="ConA-like_dom_sf"/>
</dbReference>
<dbReference type="Gene3D" id="2.60.120.200">
    <property type="match status" value="1"/>
</dbReference>
<dbReference type="AlphaFoldDB" id="A0A667YZH2"/>
<dbReference type="InParanoid" id="A0A667YZH2"/>
<evidence type="ECO:0008006" key="4">
    <source>
        <dbReference type="Google" id="ProtNLM"/>
    </source>
</evidence>
<sequence length="229" mass="25512">MFDCLMAVCVNSDCQFYLSPIVIDLLAALNMSHPIKGVSRVLAEHPGTLVYKLRPRAPHLTLPREYSHFLFSNLQGSMGVHLVARQTLDSSATLLSFSSASSPILQIFSSIPNNTLRLDYQAGTGARGLTSLHFPGGNPFSGTDWVQLALALEPDRLILFVDCQERVVLHRKPEERIGLALPQDLLLHLYIFLLLSLSAHVLGMVQLTVSFITLHPSFHRRLILMMFKP</sequence>
<dbReference type="SUPFAM" id="SSF49899">
    <property type="entry name" value="Concanavalin A-like lectins/glucanases"/>
    <property type="match status" value="1"/>
</dbReference>
<keyword evidence="3" id="KW-1185">Reference proteome</keyword>
<reference evidence="2" key="1">
    <citation type="submission" date="2019-06" db="EMBL/GenBank/DDBJ databases">
        <authorList>
            <consortium name="Wellcome Sanger Institute Data Sharing"/>
        </authorList>
    </citation>
    <scope>NUCLEOTIDE SEQUENCE [LARGE SCALE GENOMIC DNA]</scope>
</reference>
<protein>
    <recommendedName>
        <fullName evidence="4">Laminin G domain-containing protein</fullName>
    </recommendedName>
</protein>